<evidence type="ECO:0000256" key="4">
    <source>
        <dbReference type="PROSITE-ProRule" id="PRU00473"/>
    </source>
</evidence>
<keyword evidence="6" id="KW-0812">Transmembrane</keyword>
<gene>
    <name evidence="8" type="ORF">PMG25_08635</name>
</gene>
<evidence type="ECO:0000256" key="2">
    <source>
        <dbReference type="ARBA" id="ARBA00023136"/>
    </source>
</evidence>
<name>A0ABT7B793_9CYAN</name>
<accession>A0ABT7B793</accession>
<feature type="transmembrane region" description="Helical" evidence="6">
    <location>
        <begin position="25"/>
        <end position="54"/>
    </location>
</feature>
<dbReference type="Proteomes" id="UP001235849">
    <property type="component" value="Unassembled WGS sequence"/>
</dbReference>
<evidence type="ECO:0000256" key="6">
    <source>
        <dbReference type="SAM" id="Phobius"/>
    </source>
</evidence>
<dbReference type="SUPFAM" id="SSF103088">
    <property type="entry name" value="OmpA-like"/>
    <property type="match status" value="1"/>
</dbReference>
<dbReference type="PANTHER" id="PTHR30329">
    <property type="entry name" value="STATOR ELEMENT OF FLAGELLAR MOTOR COMPLEX"/>
    <property type="match status" value="1"/>
</dbReference>
<dbReference type="InterPro" id="IPR006664">
    <property type="entry name" value="OMP_bac"/>
</dbReference>
<evidence type="ECO:0000256" key="3">
    <source>
        <dbReference type="ARBA" id="ARBA00023237"/>
    </source>
</evidence>
<organism evidence="8 9">
    <name type="scientific">Roseofilum capinflatum BLCC-M114</name>
    <dbReference type="NCBI Taxonomy" id="3022440"/>
    <lineage>
        <taxon>Bacteria</taxon>
        <taxon>Bacillati</taxon>
        <taxon>Cyanobacteriota</taxon>
        <taxon>Cyanophyceae</taxon>
        <taxon>Desertifilales</taxon>
        <taxon>Desertifilaceae</taxon>
        <taxon>Roseofilum</taxon>
        <taxon>Roseofilum capinflatum</taxon>
    </lineage>
</organism>
<feature type="domain" description="OmpA-like" evidence="7">
    <location>
        <begin position="153"/>
        <end position="267"/>
    </location>
</feature>
<dbReference type="InterPro" id="IPR006665">
    <property type="entry name" value="OmpA-like"/>
</dbReference>
<comment type="caution">
    <text evidence="8">The sequence shown here is derived from an EMBL/GenBank/DDBJ whole genome shotgun (WGS) entry which is preliminary data.</text>
</comment>
<evidence type="ECO:0000259" key="7">
    <source>
        <dbReference type="PROSITE" id="PS51123"/>
    </source>
</evidence>
<dbReference type="RefSeq" id="WP_283766493.1">
    <property type="nucleotide sequence ID" value="NZ_JAQOSO010000043.1"/>
</dbReference>
<dbReference type="Gene3D" id="3.30.1330.60">
    <property type="entry name" value="OmpA-like domain"/>
    <property type="match status" value="1"/>
</dbReference>
<feature type="coiled-coil region" evidence="5">
    <location>
        <begin position="96"/>
        <end position="123"/>
    </location>
</feature>
<dbReference type="Pfam" id="PF00691">
    <property type="entry name" value="OmpA"/>
    <property type="match status" value="1"/>
</dbReference>
<reference evidence="8 9" key="1">
    <citation type="submission" date="2023-01" db="EMBL/GenBank/DDBJ databases">
        <title>Novel diversity within Roseofilum (Cyanobacteria; Desertifilaceae) from marine benthic mats with descriptions of four novel species.</title>
        <authorList>
            <person name="Wang Y."/>
            <person name="Berthold D.E."/>
            <person name="Hu J."/>
            <person name="Lefler F.W."/>
            <person name="Laughinghouse H.D. IV."/>
        </authorList>
    </citation>
    <scope>NUCLEOTIDE SEQUENCE [LARGE SCALE GENOMIC DNA]</scope>
    <source>
        <strain evidence="8 9">BLCC-M114</strain>
    </source>
</reference>
<evidence type="ECO:0000313" key="8">
    <source>
        <dbReference type="EMBL" id="MDJ1174158.1"/>
    </source>
</evidence>
<evidence type="ECO:0000256" key="5">
    <source>
        <dbReference type="SAM" id="Coils"/>
    </source>
</evidence>
<dbReference type="InterPro" id="IPR050330">
    <property type="entry name" value="Bact_OuterMem_StrucFunc"/>
</dbReference>
<dbReference type="InterPro" id="IPR036737">
    <property type="entry name" value="OmpA-like_sf"/>
</dbReference>
<dbReference type="CDD" id="cd07185">
    <property type="entry name" value="OmpA_C-like"/>
    <property type="match status" value="1"/>
</dbReference>
<evidence type="ECO:0000313" key="9">
    <source>
        <dbReference type="Proteomes" id="UP001235849"/>
    </source>
</evidence>
<keyword evidence="3" id="KW-0998">Cell outer membrane</keyword>
<dbReference type="PRINTS" id="PR01021">
    <property type="entry name" value="OMPADOMAIN"/>
</dbReference>
<evidence type="ECO:0000256" key="1">
    <source>
        <dbReference type="ARBA" id="ARBA00004442"/>
    </source>
</evidence>
<keyword evidence="6" id="KW-1133">Transmembrane helix</keyword>
<comment type="subcellular location">
    <subcellularLocation>
        <location evidence="1">Cell outer membrane</location>
    </subcellularLocation>
</comment>
<keyword evidence="5" id="KW-0175">Coiled coil</keyword>
<keyword evidence="9" id="KW-1185">Reference proteome</keyword>
<keyword evidence="2 4" id="KW-0472">Membrane</keyword>
<dbReference type="PANTHER" id="PTHR30329:SF21">
    <property type="entry name" value="LIPOPROTEIN YIAD-RELATED"/>
    <property type="match status" value="1"/>
</dbReference>
<sequence>MTEAPDSPTPPTPPSPPSQGNMVTFLLVTLFRLLLLGVSSSMAFILGIAIAFFYPDPNPQMPWIERVLQQPFNPLNAQWWQFRPSATVPPLSLEQRQQAQAEFNQLRLDFNTWENRLTQLEVQLNQPFPQKPIKTRLSLLEQQLSAQLGHASPKVFMVTLPSDLLFEGDRTTLNPKQSELLDSLIADLRNFPDTTIQINAYTDNLGDTQENLDLSLQQAESVYEYLYAGLGDGYHFLRVGYGETQFLAANDSDSERQRNRRVEIIIE</sequence>
<proteinExistence type="predicted"/>
<dbReference type="PROSITE" id="PS51123">
    <property type="entry name" value="OMPA_2"/>
    <property type="match status" value="1"/>
</dbReference>
<protein>
    <submittedName>
        <fullName evidence="8">OmpA family protein</fullName>
    </submittedName>
</protein>
<dbReference type="EMBL" id="JAQOSO010000043">
    <property type="protein sequence ID" value="MDJ1174158.1"/>
    <property type="molecule type" value="Genomic_DNA"/>
</dbReference>